<dbReference type="PROSITE" id="PS50126">
    <property type="entry name" value="S1"/>
    <property type="match status" value="2"/>
</dbReference>
<evidence type="ECO:0000313" key="3">
    <source>
        <dbReference type="Proteomes" id="UP001595912"/>
    </source>
</evidence>
<feature type="domain" description="S1 motif" evidence="1">
    <location>
        <begin position="253"/>
        <end position="316"/>
    </location>
</feature>
<accession>A0ABV9VU44</accession>
<dbReference type="Pfam" id="PF00575">
    <property type="entry name" value="S1"/>
    <property type="match status" value="1"/>
</dbReference>
<dbReference type="RefSeq" id="WP_380115107.1">
    <property type="nucleotide sequence ID" value="NZ_JBHSIU010000013.1"/>
</dbReference>
<dbReference type="Gene3D" id="3.40.50.450">
    <property type="match status" value="1"/>
</dbReference>
<gene>
    <name evidence="2" type="ORF">ACFPIJ_13540</name>
</gene>
<dbReference type="InterPro" id="IPR003029">
    <property type="entry name" value="S1_domain"/>
</dbReference>
<comment type="caution">
    <text evidence="2">The sequence shown here is derived from an EMBL/GenBank/DDBJ whole genome shotgun (WGS) entry which is preliminary data.</text>
</comment>
<dbReference type="InterPro" id="IPR050437">
    <property type="entry name" value="Ribos_protein_bS1-like"/>
</dbReference>
<organism evidence="2 3">
    <name type="scientific">Dactylosporangium cerinum</name>
    <dbReference type="NCBI Taxonomy" id="1434730"/>
    <lineage>
        <taxon>Bacteria</taxon>
        <taxon>Bacillati</taxon>
        <taxon>Actinomycetota</taxon>
        <taxon>Actinomycetes</taxon>
        <taxon>Micromonosporales</taxon>
        <taxon>Micromonosporaceae</taxon>
        <taxon>Dactylosporangium</taxon>
    </lineage>
</organism>
<dbReference type="EMBL" id="JBHSIU010000013">
    <property type="protein sequence ID" value="MFC4998855.1"/>
    <property type="molecule type" value="Genomic_DNA"/>
</dbReference>
<dbReference type="SUPFAM" id="SSF50249">
    <property type="entry name" value="Nucleic acid-binding proteins"/>
    <property type="match status" value="1"/>
</dbReference>
<evidence type="ECO:0000313" key="2">
    <source>
        <dbReference type="EMBL" id="MFC4998855.1"/>
    </source>
</evidence>
<keyword evidence="3" id="KW-1185">Reference proteome</keyword>
<dbReference type="Gene3D" id="2.40.50.140">
    <property type="entry name" value="Nucleic acid-binding proteins"/>
    <property type="match status" value="1"/>
</dbReference>
<proteinExistence type="predicted"/>
<evidence type="ECO:0000259" key="1">
    <source>
        <dbReference type="PROSITE" id="PS50126"/>
    </source>
</evidence>
<dbReference type="InterPro" id="IPR012340">
    <property type="entry name" value="NA-bd_OB-fold"/>
</dbReference>
<reference evidence="3" key="1">
    <citation type="journal article" date="2019" name="Int. J. Syst. Evol. Microbiol.">
        <title>The Global Catalogue of Microorganisms (GCM) 10K type strain sequencing project: providing services to taxonomists for standard genome sequencing and annotation.</title>
        <authorList>
            <consortium name="The Broad Institute Genomics Platform"/>
            <consortium name="The Broad Institute Genome Sequencing Center for Infectious Disease"/>
            <person name="Wu L."/>
            <person name="Ma J."/>
        </authorList>
    </citation>
    <scope>NUCLEOTIDE SEQUENCE [LARGE SCALE GENOMIC DNA]</scope>
    <source>
        <strain evidence="3">CGMCC 4.7152</strain>
    </source>
</reference>
<dbReference type="SMART" id="SM00316">
    <property type="entry name" value="S1"/>
    <property type="match status" value="3"/>
</dbReference>
<feature type="domain" description="S1 motif" evidence="1">
    <location>
        <begin position="339"/>
        <end position="414"/>
    </location>
</feature>
<sequence length="428" mass="46792">MSDLHLLRDERPIEGNLFVATPYGKRELKDGTMFDFDAFYADELTPIAEAAGFKPVRADNIYGPQSVMGPVWRGIQQAEAVLFDWTLRSPNVSMEFGWATIIGKRCLYLTQDAEDIPTDVRGRLRYIRYSDRYNDVRHMREELHNQLVAIRSEPAVEMALVPMAAGGTDPVPATVITVTREFAVIEASGGRRGVLGNADVDYGRIVPDMTKVYAIGDRVTGAFDVDTGGGMKYTMLAGVLNPWPRLRAEFPPGNTVTGVVRRVRAGLGAFIEVGYGIDGLIHTTALGGRELSVGDEVATTVGRVDVDRRRIGLQLDRVLTRSGVTAAPSRPVADGPRPGERLEAEVAKVVRLDTGGYVLVRLPGRSRLAMLHSSVMTDELRADLDRDEVEVGEVLDVEVLTFDAARDRVTLRDLPESADGEPGLSEAA</sequence>
<dbReference type="Proteomes" id="UP001595912">
    <property type="component" value="Unassembled WGS sequence"/>
</dbReference>
<protein>
    <submittedName>
        <fullName evidence="2">S1 RNA-binding domain-containing protein</fullName>
    </submittedName>
</protein>
<dbReference type="PANTHER" id="PTHR10724:SF10">
    <property type="entry name" value="S1 RNA-BINDING DOMAIN-CONTAINING PROTEIN 1"/>
    <property type="match status" value="1"/>
</dbReference>
<name>A0ABV9VU44_9ACTN</name>
<dbReference type="PANTHER" id="PTHR10724">
    <property type="entry name" value="30S RIBOSOMAL PROTEIN S1"/>
    <property type="match status" value="1"/>
</dbReference>